<proteinExistence type="predicted"/>
<dbReference type="AlphaFoldDB" id="A0A4Z2FHY0"/>
<gene>
    <name evidence="1" type="ORF">EYF80_049477</name>
</gene>
<name>A0A4Z2FHY0_9TELE</name>
<dbReference type="Proteomes" id="UP000314294">
    <property type="component" value="Unassembled WGS sequence"/>
</dbReference>
<evidence type="ECO:0000313" key="2">
    <source>
        <dbReference type="Proteomes" id="UP000314294"/>
    </source>
</evidence>
<organism evidence="1 2">
    <name type="scientific">Liparis tanakae</name>
    <name type="common">Tanaka's snailfish</name>
    <dbReference type="NCBI Taxonomy" id="230148"/>
    <lineage>
        <taxon>Eukaryota</taxon>
        <taxon>Metazoa</taxon>
        <taxon>Chordata</taxon>
        <taxon>Craniata</taxon>
        <taxon>Vertebrata</taxon>
        <taxon>Euteleostomi</taxon>
        <taxon>Actinopterygii</taxon>
        <taxon>Neopterygii</taxon>
        <taxon>Teleostei</taxon>
        <taxon>Neoteleostei</taxon>
        <taxon>Acanthomorphata</taxon>
        <taxon>Eupercaria</taxon>
        <taxon>Perciformes</taxon>
        <taxon>Cottioidei</taxon>
        <taxon>Cottales</taxon>
        <taxon>Liparidae</taxon>
        <taxon>Liparis</taxon>
    </lineage>
</organism>
<sequence>MVLDGSSACVCVSEGDGLVRQSGVASAGSASASIIIRTGDGVRYISFHPITINPAAASGLTD</sequence>
<comment type="caution">
    <text evidence="1">The sequence shown here is derived from an EMBL/GenBank/DDBJ whole genome shotgun (WGS) entry which is preliminary data.</text>
</comment>
<accession>A0A4Z2FHY0</accession>
<evidence type="ECO:0000313" key="1">
    <source>
        <dbReference type="EMBL" id="TNN40364.1"/>
    </source>
</evidence>
<dbReference type="EMBL" id="SRLO01001196">
    <property type="protein sequence ID" value="TNN40364.1"/>
    <property type="molecule type" value="Genomic_DNA"/>
</dbReference>
<protein>
    <submittedName>
        <fullName evidence="1">Uncharacterized protein</fullName>
    </submittedName>
</protein>
<keyword evidence="2" id="KW-1185">Reference proteome</keyword>
<reference evidence="1 2" key="1">
    <citation type="submission" date="2019-03" db="EMBL/GenBank/DDBJ databases">
        <title>First draft genome of Liparis tanakae, snailfish: a comprehensive survey of snailfish specific genes.</title>
        <authorList>
            <person name="Kim W."/>
            <person name="Song I."/>
            <person name="Jeong J.-H."/>
            <person name="Kim D."/>
            <person name="Kim S."/>
            <person name="Ryu S."/>
            <person name="Song J.Y."/>
            <person name="Lee S.K."/>
        </authorList>
    </citation>
    <scope>NUCLEOTIDE SEQUENCE [LARGE SCALE GENOMIC DNA]</scope>
    <source>
        <tissue evidence="1">Muscle</tissue>
    </source>
</reference>